<dbReference type="eggNOG" id="ENOG5033M8N">
    <property type="taxonomic scope" value="Bacteria"/>
</dbReference>
<dbReference type="SUPFAM" id="SSF48452">
    <property type="entry name" value="TPR-like"/>
    <property type="match status" value="1"/>
</dbReference>
<reference evidence="3" key="1">
    <citation type="submission" date="2009-07" db="EMBL/GenBank/DDBJ databases">
        <authorList>
            <person name="Koepke M."/>
            <person name="Hujer S."/>
            <person name="Held C."/>
            <person name="Wiezer A."/>
            <person name="Liesegang H."/>
            <person name="Ehrenreich A."/>
            <person name="Gottschalk G."/>
            <person name="Duerre P."/>
        </authorList>
    </citation>
    <scope>NUCLEOTIDE SEQUENCE</scope>
    <source>
        <strain evidence="3">DSM 13528</strain>
    </source>
</reference>
<dbReference type="Proteomes" id="UP000001656">
    <property type="component" value="Chromosome"/>
</dbReference>
<accession>D8GU80</accession>
<gene>
    <name evidence="3" type="ordered locus">CLJU_c16790</name>
    <name evidence="4" type="ORF">WX45_01944</name>
</gene>
<proteinExistence type="predicted"/>
<reference evidence="4 6" key="3">
    <citation type="journal article" date="2016" name="Biotechnol. Bioeng.">
        <title>Traits of selected Clostridium strains for syngas fermentation to ethanol.</title>
        <authorList>
            <person name="Martin M.E."/>
            <person name="Richter H."/>
            <person name="Saha S."/>
            <person name="Angenent L.T."/>
        </authorList>
    </citation>
    <scope>NUCLEOTIDE SEQUENCE [LARGE SCALE GENOMIC DNA]</scope>
    <source>
        <strain evidence="4 6">PETC</strain>
    </source>
</reference>
<dbReference type="HOGENOM" id="CLU_857132_0_0_9"/>
<feature type="coiled-coil region" evidence="1">
    <location>
        <begin position="167"/>
        <end position="194"/>
    </location>
</feature>
<dbReference type="PATRIC" id="fig|748727.19.peg.2348"/>
<keyword evidence="2" id="KW-0812">Transmembrane</keyword>
<dbReference type="EMBL" id="LITS01000029">
    <property type="protein sequence ID" value="OAA84100.1"/>
    <property type="molecule type" value="Genomic_DNA"/>
</dbReference>
<keyword evidence="1" id="KW-0175">Coiled coil</keyword>
<dbReference type="EMBL" id="CP001666">
    <property type="protein sequence ID" value="ADK14743.1"/>
    <property type="molecule type" value="Genomic_DNA"/>
</dbReference>
<evidence type="ECO:0000313" key="6">
    <source>
        <dbReference type="Proteomes" id="UP000077020"/>
    </source>
</evidence>
<evidence type="ECO:0000256" key="2">
    <source>
        <dbReference type="SAM" id="Phobius"/>
    </source>
</evidence>
<feature type="transmembrane region" description="Helical" evidence="2">
    <location>
        <begin position="12"/>
        <end position="32"/>
    </location>
</feature>
<protein>
    <submittedName>
        <fullName evidence="4">Tetratricopeptide repeat protein</fullName>
    </submittedName>
</protein>
<evidence type="ECO:0000256" key="1">
    <source>
        <dbReference type="SAM" id="Coils"/>
    </source>
</evidence>
<evidence type="ECO:0000313" key="4">
    <source>
        <dbReference type="EMBL" id="OAA84100.1"/>
    </source>
</evidence>
<name>D8GU80_CLOLD</name>
<evidence type="ECO:0000313" key="5">
    <source>
        <dbReference type="Proteomes" id="UP000001656"/>
    </source>
</evidence>
<keyword evidence="6" id="KW-1185">Reference proteome</keyword>
<keyword evidence="2" id="KW-0472">Membrane</keyword>
<sequence>MEKINMLLKRHKILIFAVVIIIFIAVFGGYQYKVYADNRNFDNNITQAESYYKSDQFIKAKGYYQAALKYKDSNDIKKKIKLCDDMKSSYDNFNNGVSLFNKKDYLNAYNSFKEVISEDKKRYDKAKTKADESATLYINDQIVKAKDSANKAEYQDAINCMAQVMEINSDNKKVNELESQAKQLKSQYESQLQQKDKQDAINNARSIIHVTSIYTSEPNTASGVDLHIVWTNTSNKVVKYAKFEVVPYNAVGDPQECTIRHEPSFKGQATGPINPGQTWGYEKLWENAWYNSTIVKAQINQIDITYMDGTTATLDKDQVQYVLN</sequence>
<evidence type="ECO:0000313" key="3">
    <source>
        <dbReference type="EMBL" id="ADK14743.1"/>
    </source>
</evidence>
<dbReference type="InterPro" id="IPR011990">
    <property type="entry name" value="TPR-like_helical_dom_sf"/>
</dbReference>
<dbReference type="STRING" id="748727.CLJU_c16790"/>
<dbReference type="KEGG" id="clj:CLJU_c16790"/>
<dbReference type="RefSeq" id="WP_013238340.1">
    <property type="nucleotide sequence ID" value="NC_014328.1"/>
</dbReference>
<dbReference type="Proteomes" id="UP000077020">
    <property type="component" value="Unassembled WGS sequence"/>
</dbReference>
<reference evidence="3 5" key="2">
    <citation type="journal article" date="2010" name="Proc. Natl. Acad. Sci. U.S.A.">
        <title>Clostridium ljungdahlii represents a microbial production platform based on syngas.</title>
        <authorList>
            <person name="Kopke M."/>
            <person name="Held C."/>
            <person name="Hujer S."/>
            <person name="Liesegang H."/>
            <person name="Wiezer A."/>
            <person name="Wollherr A."/>
            <person name="Ehrenreich A."/>
            <person name="Liebl W."/>
            <person name="Gottschalk G."/>
            <person name="Durre P."/>
        </authorList>
    </citation>
    <scope>NUCLEOTIDE SEQUENCE [LARGE SCALE GENOMIC DNA]</scope>
    <source>
        <strain evidence="5">ATCC 55383 / DSM 13528 / PETC</strain>
        <strain evidence="3">DSM 13528</strain>
    </source>
</reference>
<organism evidence="3 5">
    <name type="scientific">Clostridium ljungdahlii (strain ATCC 55383 / DSM 13528 / PETC)</name>
    <dbReference type="NCBI Taxonomy" id="748727"/>
    <lineage>
        <taxon>Bacteria</taxon>
        <taxon>Bacillati</taxon>
        <taxon>Bacillota</taxon>
        <taxon>Clostridia</taxon>
        <taxon>Eubacteriales</taxon>
        <taxon>Clostridiaceae</taxon>
        <taxon>Clostridium</taxon>
    </lineage>
</organism>
<keyword evidence="2" id="KW-1133">Transmembrane helix</keyword>
<dbReference type="AlphaFoldDB" id="D8GU80"/>
<dbReference type="OrthoDB" id="2088421at2"/>